<comment type="caution">
    <text evidence="15">The sequence shown here is derived from an EMBL/GenBank/DDBJ whole genome shotgun (WGS) entry which is preliminary data.</text>
</comment>
<organism evidence="15">
    <name type="scientific">mine drainage metagenome</name>
    <dbReference type="NCBI Taxonomy" id="410659"/>
    <lineage>
        <taxon>unclassified sequences</taxon>
        <taxon>metagenomes</taxon>
        <taxon>ecological metagenomes</taxon>
    </lineage>
</organism>
<dbReference type="InterPro" id="IPR036890">
    <property type="entry name" value="HATPase_C_sf"/>
</dbReference>
<dbReference type="InterPro" id="IPR004358">
    <property type="entry name" value="Sig_transdc_His_kin-like_C"/>
</dbReference>
<dbReference type="Pfam" id="PF08521">
    <property type="entry name" value="2CSK_N"/>
    <property type="match status" value="1"/>
</dbReference>
<dbReference type="PANTHER" id="PTHR45436">
    <property type="entry name" value="SENSOR HISTIDINE KINASE YKOH"/>
    <property type="match status" value="1"/>
</dbReference>
<evidence type="ECO:0000256" key="11">
    <source>
        <dbReference type="SAM" id="MobiDB-lite"/>
    </source>
</evidence>
<keyword evidence="10 12" id="KW-0472">Membrane</keyword>
<dbReference type="SMART" id="SM00387">
    <property type="entry name" value="HATPase_c"/>
    <property type="match status" value="1"/>
</dbReference>
<name>E6PWK4_9ZZZZ</name>
<evidence type="ECO:0000256" key="8">
    <source>
        <dbReference type="ARBA" id="ARBA00022989"/>
    </source>
</evidence>
<feature type="region of interest" description="Disordered" evidence="11">
    <location>
        <begin position="172"/>
        <end position="191"/>
    </location>
</feature>
<feature type="compositionally biased region" description="Polar residues" evidence="11">
    <location>
        <begin position="173"/>
        <end position="182"/>
    </location>
</feature>
<keyword evidence="9" id="KW-0902">Two-component regulatory system</keyword>
<dbReference type="InterPro" id="IPR005467">
    <property type="entry name" value="His_kinase_dom"/>
</dbReference>
<evidence type="ECO:0000256" key="10">
    <source>
        <dbReference type="ARBA" id="ARBA00023136"/>
    </source>
</evidence>
<evidence type="ECO:0000256" key="9">
    <source>
        <dbReference type="ARBA" id="ARBA00023012"/>
    </source>
</evidence>
<proteinExistence type="predicted"/>
<evidence type="ECO:0000313" key="15">
    <source>
        <dbReference type="EMBL" id="CBH99311.1"/>
    </source>
</evidence>
<dbReference type="SMART" id="SM00388">
    <property type="entry name" value="HisKA"/>
    <property type="match status" value="1"/>
</dbReference>
<dbReference type="CDD" id="cd00082">
    <property type="entry name" value="HisKA"/>
    <property type="match status" value="1"/>
</dbReference>
<dbReference type="EMBL" id="CABM01000072">
    <property type="protein sequence ID" value="CBH99311.1"/>
    <property type="molecule type" value="Genomic_DNA"/>
</dbReference>
<dbReference type="SUPFAM" id="SSF55874">
    <property type="entry name" value="ATPase domain of HSP90 chaperone/DNA topoisomerase II/histidine kinase"/>
    <property type="match status" value="1"/>
</dbReference>
<reference evidence="15" key="1">
    <citation type="submission" date="2009-10" db="EMBL/GenBank/DDBJ databases">
        <title>Diversity of trophic interactions inside an arsenic-rich microbial ecosystem.</title>
        <authorList>
            <person name="Bertin P.N."/>
            <person name="Heinrich-Salmeron A."/>
            <person name="Pelletier E."/>
            <person name="Goulhen-Chollet F."/>
            <person name="Arsene-Ploetze F."/>
            <person name="Gallien S."/>
            <person name="Calteau A."/>
            <person name="Vallenet D."/>
            <person name="Casiot C."/>
            <person name="Chane-Woon-Ming B."/>
            <person name="Giloteaux L."/>
            <person name="Barakat M."/>
            <person name="Bonnefoy V."/>
            <person name="Bruneel O."/>
            <person name="Chandler M."/>
            <person name="Cleiss J."/>
            <person name="Duran R."/>
            <person name="Elbaz-Poulichet F."/>
            <person name="Fonknechten N."/>
            <person name="Lauga B."/>
            <person name="Mornico D."/>
            <person name="Ortet P."/>
            <person name="Schaeffer C."/>
            <person name="Siguier P."/>
            <person name="Alexander Thil Smith A."/>
            <person name="Van Dorsselaer A."/>
            <person name="Weissenbach J."/>
            <person name="Medigue C."/>
            <person name="Le Paslier D."/>
        </authorList>
    </citation>
    <scope>NUCLEOTIDE SEQUENCE</scope>
</reference>
<evidence type="ECO:0000256" key="12">
    <source>
        <dbReference type="SAM" id="Phobius"/>
    </source>
</evidence>
<accession>E6PWK4</accession>
<dbReference type="InterPro" id="IPR003594">
    <property type="entry name" value="HATPase_dom"/>
</dbReference>
<dbReference type="Gene3D" id="1.10.287.130">
    <property type="match status" value="1"/>
</dbReference>
<dbReference type="AlphaFoldDB" id="E6PWK4"/>
<dbReference type="InterPro" id="IPR036097">
    <property type="entry name" value="HisK_dim/P_sf"/>
</dbReference>
<gene>
    <name evidence="15" type="ORF">CARN2_1746</name>
</gene>
<keyword evidence="8 12" id="KW-1133">Transmembrane helix</keyword>
<dbReference type="PRINTS" id="PR00344">
    <property type="entry name" value="BCTRLSENSOR"/>
</dbReference>
<keyword evidence="7 15" id="KW-0418">Kinase</keyword>
<feature type="domain" description="HAMP" evidence="14">
    <location>
        <begin position="242"/>
        <end position="294"/>
    </location>
</feature>
<dbReference type="Pfam" id="PF02518">
    <property type="entry name" value="HATPase_c"/>
    <property type="match status" value="1"/>
</dbReference>
<evidence type="ECO:0000256" key="3">
    <source>
        <dbReference type="ARBA" id="ARBA00012438"/>
    </source>
</evidence>
<comment type="subcellular location">
    <subcellularLocation>
        <location evidence="2">Membrane</location>
    </subcellularLocation>
</comment>
<evidence type="ECO:0000259" key="13">
    <source>
        <dbReference type="PROSITE" id="PS50109"/>
    </source>
</evidence>
<keyword evidence="4" id="KW-0597">Phosphoprotein</keyword>
<dbReference type="InterPro" id="IPR050428">
    <property type="entry name" value="TCS_sensor_his_kinase"/>
</dbReference>
<dbReference type="PROSITE" id="PS50109">
    <property type="entry name" value="HIS_KIN"/>
    <property type="match status" value="1"/>
</dbReference>
<evidence type="ECO:0000256" key="1">
    <source>
        <dbReference type="ARBA" id="ARBA00000085"/>
    </source>
</evidence>
<feature type="region of interest" description="Disordered" evidence="11">
    <location>
        <begin position="1"/>
        <end position="20"/>
    </location>
</feature>
<protein>
    <recommendedName>
        <fullName evidence="3">histidine kinase</fullName>
        <ecNumber evidence="3">2.7.13.3</ecNumber>
    </recommendedName>
</protein>
<evidence type="ECO:0000256" key="7">
    <source>
        <dbReference type="ARBA" id="ARBA00022777"/>
    </source>
</evidence>
<comment type="catalytic activity">
    <reaction evidence="1">
        <text>ATP + protein L-histidine = ADP + protein N-phospho-L-histidine.</text>
        <dbReference type="EC" id="2.7.13.3"/>
    </reaction>
</comment>
<dbReference type="PANTHER" id="PTHR45436:SF1">
    <property type="entry name" value="SENSOR PROTEIN QSEC"/>
    <property type="match status" value="1"/>
</dbReference>
<evidence type="ECO:0000256" key="2">
    <source>
        <dbReference type="ARBA" id="ARBA00004370"/>
    </source>
</evidence>
<dbReference type="GO" id="GO:0005886">
    <property type="term" value="C:plasma membrane"/>
    <property type="evidence" value="ECO:0007669"/>
    <property type="project" value="TreeGrafter"/>
</dbReference>
<dbReference type="PROSITE" id="PS50885">
    <property type="entry name" value="HAMP"/>
    <property type="match status" value="1"/>
</dbReference>
<dbReference type="EC" id="2.7.13.3" evidence="3"/>
<dbReference type="InterPro" id="IPR003661">
    <property type="entry name" value="HisK_dim/P_dom"/>
</dbReference>
<dbReference type="InterPro" id="IPR013727">
    <property type="entry name" value="2CSK_N"/>
</dbReference>
<evidence type="ECO:0000259" key="14">
    <source>
        <dbReference type="PROSITE" id="PS50885"/>
    </source>
</evidence>
<dbReference type="Gene3D" id="3.30.565.10">
    <property type="entry name" value="Histidine kinase-like ATPase, C-terminal domain"/>
    <property type="match status" value="1"/>
</dbReference>
<dbReference type="Pfam" id="PF00512">
    <property type="entry name" value="HisKA"/>
    <property type="match status" value="1"/>
</dbReference>
<dbReference type="SUPFAM" id="SSF47384">
    <property type="entry name" value="Homodimeric domain of signal transducing histidine kinase"/>
    <property type="match status" value="1"/>
</dbReference>
<evidence type="ECO:0000256" key="6">
    <source>
        <dbReference type="ARBA" id="ARBA00022692"/>
    </source>
</evidence>
<keyword evidence="6 12" id="KW-0812">Transmembrane</keyword>
<sequence>MASLPQLDEAAKTEPTPPGRRLRQRSLFGEILDWMLVPLLLVWPLSIGITYLVAQAIASHPFDQGLERRVAVLADLVQRSPVAALPLLRQPGTDTLAGGDPVLMQVRGTHGQLLGGDAALPPPPDAAAPWPDGVHLRDAEVGGQELRIAWRWLAAPAASALPAITASTAAAASSNTTQTNGGASTPAASPTRAADKPALLLVQVAEGLKSRTLLARDIVRGVILPQFVIVPISILLVWFGLGQGIIPLNELQARIRRRQPDDLSPIDQREAPEEIAPLVDSINGLLGRLEQSILTQKRFIADAAHQLKTPLAGLRMQAELAARQTDPQELRASLRQISLSVVRTTRLVNQLLLLARAENQGVAAHGALSSVDLRKPVRDAVQELAPMALGKGLELEFDAPDTPLWVRGHALLLHELTKNLVDNAIAYTPRGGSVSVRLKADATNWRVLLSVEDSGLGIAPAERELVFRPFYRVLGTGHDGSGLGLSIVQEIARQHSAIVELADNPACTGRDTPGLVVRLHLAAAEPPG</sequence>
<dbReference type="InterPro" id="IPR003660">
    <property type="entry name" value="HAMP_dom"/>
</dbReference>
<feature type="transmembrane region" description="Helical" evidence="12">
    <location>
        <begin position="31"/>
        <end position="54"/>
    </location>
</feature>
<evidence type="ECO:0000256" key="4">
    <source>
        <dbReference type="ARBA" id="ARBA00022553"/>
    </source>
</evidence>
<evidence type="ECO:0000256" key="5">
    <source>
        <dbReference type="ARBA" id="ARBA00022679"/>
    </source>
</evidence>
<feature type="domain" description="Histidine kinase" evidence="13">
    <location>
        <begin position="302"/>
        <end position="525"/>
    </location>
</feature>
<feature type="transmembrane region" description="Helical" evidence="12">
    <location>
        <begin position="218"/>
        <end position="241"/>
    </location>
</feature>
<keyword evidence="5" id="KW-0808">Transferase</keyword>
<dbReference type="GO" id="GO:0000155">
    <property type="term" value="F:phosphorelay sensor kinase activity"/>
    <property type="evidence" value="ECO:0007669"/>
    <property type="project" value="InterPro"/>
</dbReference>